<dbReference type="SMART" id="SM00020">
    <property type="entry name" value="Tryp_SPc"/>
    <property type="match status" value="1"/>
</dbReference>
<organism evidence="7 8">
    <name type="scientific">Hemibagrus guttatus</name>
    <dbReference type="NCBI Taxonomy" id="175788"/>
    <lineage>
        <taxon>Eukaryota</taxon>
        <taxon>Metazoa</taxon>
        <taxon>Chordata</taxon>
        <taxon>Craniata</taxon>
        <taxon>Vertebrata</taxon>
        <taxon>Euteleostomi</taxon>
        <taxon>Actinopterygii</taxon>
        <taxon>Neopterygii</taxon>
        <taxon>Teleostei</taxon>
        <taxon>Ostariophysi</taxon>
        <taxon>Siluriformes</taxon>
        <taxon>Bagridae</taxon>
        <taxon>Hemibagrus</taxon>
    </lineage>
</organism>
<dbReference type="InterPro" id="IPR009003">
    <property type="entry name" value="Peptidase_S1_PA"/>
</dbReference>
<keyword evidence="2" id="KW-0865">Zymogen</keyword>
<evidence type="ECO:0000313" key="7">
    <source>
        <dbReference type="EMBL" id="KAK3533569.1"/>
    </source>
</evidence>
<keyword evidence="8" id="KW-1185">Reference proteome</keyword>
<dbReference type="GO" id="GO:0005576">
    <property type="term" value="C:extracellular region"/>
    <property type="evidence" value="ECO:0007669"/>
    <property type="project" value="UniProtKB-SubCell"/>
</dbReference>
<dbReference type="PANTHER" id="PTHR24271">
    <property type="entry name" value="KALLIKREIN-RELATED"/>
    <property type="match status" value="1"/>
</dbReference>
<feature type="domain" description="Peptidase S1" evidence="6">
    <location>
        <begin position="63"/>
        <end position="205"/>
    </location>
</feature>
<dbReference type="AlphaFoldDB" id="A0AAE0V485"/>
<evidence type="ECO:0000256" key="1">
    <source>
        <dbReference type="ARBA" id="ARBA00004239"/>
    </source>
</evidence>
<dbReference type="EC" id="3.4.21.4" evidence="5"/>
<dbReference type="GO" id="GO:0004252">
    <property type="term" value="F:serine-type endopeptidase activity"/>
    <property type="evidence" value="ECO:0007669"/>
    <property type="project" value="UniProtKB-EC"/>
</dbReference>
<reference evidence="7" key="1">
    <citation type="submission" date="2023-06" db="EMBL/GenBank/DDBJ databases">
        <title>Male Hemibagrus guttatus genome.</title>
        <authorList>
            <person name="Bian C."/>
        </authorList>
    </citation>
    <scope>NUCLEOTIDE SEQUENCE</scope>
    <source>
        <strain evidence="7">Male_cb2023</strain>
        <tissue evidence="7">Muscle</tissue>
    </source>
</reference>
<dbReference type="Pfam" id="PF00089">
    <property type="entry name" value="Trypsin"/>
    <property type="match status" value="2"/>
</dbReference>
<evidence type="ECO:0000256" key="4">
    <source>
        <dbReference type="ARBA" id="ARBA00036320"/>
    </source>
</evidence>
<sequence>MEVVLPNNVLCAGGYEINRGACQGDSGGPLVCKGVAVGIVSFNYKNNLSREKMSGKGTHGEEIINGQKAKENSLQYMASVQYAGKHECGGFLIHPSYVLTAAHCYYSYKREYLSVVLGSHNIDWKMNRLRRYLVESVYIYPSYRIPVLGSDIMLLKGDSGGPLVCNGVAVGIVSFNLHKNCQYPDVPNVYTEISAYADWIKKVIEADR</sequence>
<dbReference type="EMBL" id="JAUCMX010000010">
    <property type="protein sequence ID" value="KAK3533569.1"/>
    <property type="molecule type" value="Genomic_DNA"/>
</dbReference>
<dbReference type="PANTHER" id="PTHR24271:SF87">
    <property type="entry name" value="ARGININE ESTERASE-LIKE-RELATED"/>
    <property type="match status" value="1"/>
</dbReference>
<dbReference type="InterPro" id="IPR001254">
    <property type="entry name" value="Trypsin_dom"/>
</dbReference>
<gene>
    <name evidence="7" type="ORF">QTP70_023432</name>
</gene>
<evidence type="ECO:0000256" key="3">
    <source>
        <dbReference type="ARBA" id="ARBA00023157"/>
    </source>
</evidence>
<evidence type="ECO:0000313" key="8">
    <source>
        <dbReference type="Proteomes" id="UP001274896"/>
    </source>
</evidence>
<evidence type="ECO:0000259" key="6">
    <source>
        <dbReference type="PROSITE" id="PS50240"/>
    </source>
</evidence>
<dbReference type="PROSITE" id="PS00134">
    <property type="entry name" value="TRYPSIN_HIS"/>
    <property type="match status" value="1"/>
</dbReference>
<dbReference type="PROSITE" id="PS50240">
    <property type="entry name" value="TRYPSIN_DOM"/>
    <property type="match status" value="1"/>
</dbReference>
<dbReference type="InterPro" id="IPR043504">
    <property type="entry name" value="Peptidase_S1_PA_chymotrypsin"/>
</dbReference>
<dbReference type="CDD" id="cd00190">
    <property type="entry name" value="Tryp_SPc"/>
    <property type="match status" value="1"/>
</dbReference>
<keyword evidence="3" id="KW-1015">Disulfide bond</keyword>
<dbReference type="SUPFAM" id="SSF50494">
    <property type="entry name" value="Trypsin-like serine proteases"/>
    <property type="match status" value="2"/>
</dbReference>
<dbReference type="Gene3D" id="2.40.10.10">
    <property type="entry name" value="Trypsin-like serine proteases"/>
    <property type="match status" value="3"/>
</dbReference>
<name>A0AAE0V485_9TELE</name>
<accession>A0AAE0V485</accession>
<comment type="caution">
    <text evidence="7">The sequence shown here is derived from an EMBL/GenBank/DDBJ whole genome shotgun (WGS) entry which is preliminary data.</text>
</comment>
<dbReference type="FunFam" id="2.40.10.10:FF:000005">
    <property type="entry name" value="Serine protease 37"/>
    <property type="match status" value="1"/>
</dbReference>
<comment type="catalytic activity">
    <reaction evidence="4">
        <text>Preferential cleavage: Arg-|-Xaa, Lys-|-Xaa.</text>
        <dbReference type="EC" id="3.4.21.4"/>
    </reaction>
</comment>
<dbReference type="InterPro" id="IPR018114">
    <property type="entry name" value="TRYPSIN_HIS"/>
</dbReference>
<dbReference type="GO" id="GO:0006508">
    <property type="term" value="P:proteolysis"/>
    <property type="evidence" value="ECO:0007669"/>
    <property type="project" value="InterPro"/>
</dbReference>
<evidence type="ECO:0000256" key="5">
    <source>
        <dbReference type="ARBA" id="ARBA00038868"/>
    </source>
</evidence>
<proteinExistence type="predicted"/>
<comment type="subcellular location">
    <subcellularLocation>
        <location evidence="1">Secreted</location>
        <location evidence="1">Extracellular space</location>
    </subcellularLocation>
</comment>
<protein>
    <recommendedName>
        <fullName evidence="5">trypsin</fullName>
        <ecNumber evidence="5">3.4.21.4</ecNumber>
    </recommendedName>
</protein>
<dbReference type="Proteomes" id="UP001274896">
    <property type="component" value="Unassembled WGS sequence"/>
</dbReference>
<evidence type="ECO:0000256" key="2">
    <source>
        <dbReference type="ARBA" id="ARBA00023145"/>
    </source>
</evidence>